<evidence type="ECO:0000313" key="2">
    <source>
        <dbReference type="EMBL" id="MFC5154080.1"/>
    </source>
</evidence>
<sequence length="246" mass="26275">MNPHHPLGPSHPDSSESPHFWVTPRHLAGDDGALADQIGTTLTGAGWRMWPTSRSTLLYTSPDELCGAEWVLASYPFELGGLPVAWQITARAHPYSALREWNAYFTGDTPCEAVADFLLALHARTEPATGFDGPQTVLDALLAQGWLLDIDHPTTTATAPDLTATVSLEVVPEHVFDADPRPDLAGWQAWADPAAGTGLLWCATFSASVPHDLVAAFASSLASPAPVPRRTLPASARHRLTVIPPG</sequence>
<name>A0ABW0AN15_9ACTN</name>
<evidence type="ECO:0000313" key="3">
    <source>
        <dbReference type="Proteomes" id="UP001596160"/>
    </source>
</evidence>
<feature type="domain" description="DUF317" evidence="1">
    <location>
        <begin position="60"/>
        <end position="128"/>
    </location>
</feature>
<dbReference type="EMBL" id="JBHSKP010000013">
    <property type="protein sequence ID" value="MFC5154080.1"/>
    <property type="molecule type" value="Genomic_DNA"/>
</dbReference>
<keyword evidence="3" id="KW-1185">Reference proteome</keyword>
<evidence type="ECO:0000259" key="1">
    <source>
        <dbReference type="Pfam" id="PF03771"/>
    </source>
</evidence>
<proteinExistence type="predicted"/>
<organism evidence="2 3">
    <name type="scientific">Streptomyces amakusaensis</name>
    <dbReference type="NCBI Taxonomy" id="67271"/>
    <lineage>
        <taxon>Bacteria</taxon>
        <taxon>Bacillati</taxon>
        <taxon>Actinomycetota</taxon>
        <taxon>Actinomycetes</taxon>
        <taxon>Kitasatosporales</taxon>
        <taxon>Streptomycetaceae</taxon>
        <taxon>Streptomyces</taxon>
    </lineage>
</organism>
<dbReference type="Proteomes" id="UP001596160">
    <property type="component" value="Unassembled WGS sequence"/>
</dbReference>
<dbReference type="Pfam" id="PF03771">
    <property type="entry name" value="SPDY"/>
    <property type="match status" value="2"/>
</dbReference>
<feature type="domain" description="DUF317" evidence="1">
    <location>
        <begin position="175"/>
        <end position="227"/>
    </location>
</feature>
<gene>
    <name evidence="2" type="ORF">ACFPRH_20300</name>
</gene>
<comment type="caution">
    <text evidence="2">The sequence shown here is derived from an EMBL/GenBank/DDBJ whole genome shotgun (WGS) entry which is preliminary data.</text>
</comment>
<dbReference type="InterPro" id="IPR005523">
    <property type="entry name" value="DUF317_SPDY"/>
</dbReference>
<dbReference type="RefSeq" id="WP_381734476.1">
    <property type="nucleotide sequence ID" value="NZ_BAAASB010000014.1"/>
</dbReference>
<accession>A0ABW0AN15</accession>
<reference evidence="3" key="1">
    <citation type="journal article" date="2019" name="Int. J. Syst. Evol. Microbiol.">
        <title>The Global Catalogue of Microorganisms (GCM) 10K type strain sequencing project: providing services to taxonomists for standard genome sequencing and annotation.</title>
        <authorList>
            <consortium name="The Broad Institute Genomics Platform"/>
            <consortium name="The Broad Institute Genome Sequencing Center for Infectious Disease"/>
            <person name="Wu L."/>
            <person name="Ma J."/>
        </authorList>
    </citation>
    <scope>NUCLEOTIDE SEQUENCE [LARGE SCALE GENOMIC DNA]</scope>
    <source>
        <strain evidence="3">PCU 266</strain>
    </source>
</reference>
<protein>
    <submittedName>
        <fullName evidence="2">DUF317 domain-containing protein</fullName>
    </submittedName>
</protein>